<dbReference type="Proteomes" id="UP000308760">
    <property type="component" value="Unassembled WGS sequence"/>
</dbReference>
<reference evidence="2" key="1">
    <citation type="submission" date="2019-04" db="EMBL/GenBank/DDBJ databases">
        <title>Nocardioides xinjiangensis sp. nov.</title>
        <authorList>
            <person name="Liu S."/>
        </authorList>
    </citation>
    <scope>NUCLEOTIDE SEQUENCE [LARGE SCALE GENOMIC DNA]</scope>
    <source>
        <strain evidence="2">18</strain>
    </source>
</reference>
<dbReference type="EMBL" id="STGY01000056">
    <property type="protein sequence ID" value="THV40581.1"/>
    <property type="molecule type" value="Genomic_DNA"/>
</dbReference>
<dbReference type="RefSeq" id="WP_136535356.1">
    <property type="nucleotide sequence ID" value="NZ_STGY01000056.1"/>
</dbReference>
<organism evidence="1 2">
    <name type="scientific">Glycomyces buryatensis</name>
    <dbReference type="NCBI Taxonomy" id="2570927"/>
    <lineage>
        <taxon>Bacteria</taxon>
        <taxon>Bacillati</taxon>
        <taxon>Actinomycetota</taxon>
        <taxon>Actinomycetes</taxon>
        <taxon>Glycomycetales</taxon>
        <taxon>Glycomycetaceae</taxon>
        <taxon>Glycomyces</taxon>
    </lineage>
</organism>
<reference evidence="1 2" key="2">
    <citation type="submission" date="2019-05" db="EMBL/GenBank/DDBJ databases">
        <title>Glycomyces buryatensis sp. nov.</title>
        <authorList>
            <person name="Nikitina E."/>
        </authorList>
    </citation>
    <scope>NUCLEOTIDE SEQUENCE [LARGE SCALE GENOMIC DNA]</scope>
    <source>
        <strain evidence="1 2">18</strain>
    </source>
</reference>
<sequence>MSIKTDLYAMWGARATEAAKRMNETGYYSAEHTINRHKLDAYEDGCRLVHSAEGTGHLKNALRRRMSNYFQRELRDFYARMLNDVETALEGDDAKKEVR</sequence>
<keyword evidence="2" id="KW-1185">Reference proteome</keyword>
<accession>A0A4S8QAQ3</accession>
<protein>
    <submittedName>
        <fullName evidence="1">Uncharacterized protein</fullName>
    </submittedName>
</protein>
<comment type="caution">
    <text evidence="1">The sequence shown here is derived from an EMBL/GenBank/DDBJ whole genome shotgun (WGS) entry which is preliminary data.</text>
</comment>
<name>A0A4S8QAQ3_9ACTN</name>
<evidence type="ECO:0000313" key="2">
    <source>
        <dbReference type="Proteomes" id="UP000308760"/>
    </source>
</evidence>
<dbReference type="OrthoDB" id="9969401at2"/>
<gene>
    <name evidence="1" type="ORF">FAB82_15050</name>
</gene>
<evidence type="ECO:0000313" key="1">
    <source>
        <dbReference type="EMBL" id="THV40581.1"/>
    </source>
</evidence>
<proteinExistence type="predicted"/>
<dbReference type="AlphaFoldDB" id="A0A4S8QAQ3"/>